<proteinExistence type="predicted"/>
<evidence type="ECO:0000313" key="2">
    <source>
        <dbReference type="EMBL" id="CAG7815115.1"/>
    </source>
</evidence>
<feature type="region of interest" description="Disordered" evidence="1">
    <location>
        <begin position="442"/>
        <end position="483"/>
    </location>
</feature>
<feature type="compositionally biased region" description="Polar residues" evidence="1">
    <location>
        <begin position="454"/>
        <end position="481"/>
    </location>
</feature>
<comment type="caution">
    <text evidence="2">The sequence shown here is derived from an EMBL/GenBank/DDBJ whole genome shotgun (WGS) entry which is preliminary data.</text>
</comment>
<keyword evidence="3" id="KW-1185">Reference proteome</keyword>
<feature type="compositionally biased region" description="Polar residues" evidence="1">
    <location>
        <begin position="292"/>
        <end position="302"/>
    </location>
</feature>
<feature type="region of interest" description="Disordered" evidence="1">
    <location>
        <begin position="283"/>
        <end position="362"/>
    </location>
</feature>
<feature type="region of interest" description="Disordered" evidence="1">
    <location>
        <begin position="521"/>
        <end position="551"/>
    </location>
</feature>
<feature type="compositionally biased region" description="Acidic residues" evidence="1">
    <location>
        <begin position="521"/>
        <end position="540"/>
    </location>
</feature>
<gene>
    <name evidence="2" type="ORF">AFUS01_LOCUS25814</name>
</gene>
<dbReference type="EMBL" id="CAJVCH010336253">
    <property type="protein sequence ID" value="CAG7815115.1"/>
    <property type="molecule type" value="Genomic_DNA"/>
</dbReference>
<dbReference type="Proteomes" id="UP000708208">
    <property type="component" value="Unassembled WGS sequence"/>
</dbReference>
<evidence type="ECO:0000256" key="1">
    <source>
        <dbReference type="SAM" id="MobiDB-lite"/>
    </source>
</evidence>
<reference evidence="2" key="1">
    <citation type="submission" date="2021-06" db="EMBL/GenBank/DDBJ databases">
        <authorList>
            <person name="Hodson N. C."/>
            <person name="Mongue J. A."/>
            <person name="Jaron S. K."/>
        </authorList>
    </citation>
    <scope>NUCLEOTIDE SEQUENCE</scope>
</reference>
<accession>A0A8J2KI15</accession>
<feature type="compositionally biased region" description="Basic and acidic residues" evidence="1">
    <location>
        <begin position="306"/>
        <end position="316"/>
    </location>
</feature>
<sequence>MEINSDVENILLMSSSNESMEDAKELLPLFPSRAQIIGAESQVQEQNPTNHTTTNNKYEPEIPECDMTRMDCSNFMEMQSNGAFTPLESCGYVSYPGGNRIPERDESNFQRTLTTVKPLPSYQIPVFACPNSSAPLAPSRAPQLNLKSVFAWPNSIPSNGIQATLNFPQPESQEKLSDSISSRKRKYEDETDSCSNDYYSSDDGYDCDCEDCRVFLQEDSNMSDDTEEANYGRNDGKDCSSCCSHLHRKCSLPFKSRHFPGRNRLPEKKCELRKSLSCSSLGPVGSLPAPLSTHNAFPTIKSSSRKQGDSYDRETSGNEDTDATDSDNGNDYESQPSDVESPDMSSRGTSPQNNSNALSRNPFEVHDFNHPLIKNRSGDCENENQDTNNVQLSHNQATGIPLSPCRPKLSNHLTTSFSLDHSIPLPCISLTEETEPGLNLRMDTRPHAAPTPVSLPNNKDTLMSTLNSPGAQGDNPSTQSHVPLPKEEFSAELQDSLDEQILQALRAALGIPDDVELEEYEPVDDDDENDNADDEEDDTLDVTVSPEEPQDPRGCLALVEDLVLSYGKISSANEKIKACIEGDVCRVVIGGFLVSASHITRDKGRAGYSLGFYLDDLEINSFMLQVQDGIFRVNGTRDKVDIYLRIEIGAPVRIEDVNVNHNKATNVVWVEVFF</sequence>
<protein>
    <submittedName>
        <fullName evidence="2">Uncharacterized protein</fullName>
    </submittedName>
</protein>
<name>A0A8J2KI15_9HEXA</name>
<evidence type="ECO:0000313" key="3">
    <source>
        <dbReference type="Proteomes" id="UP000708208"/>
    </source>
</evidence>
<feature type="compositionally biased region" description="Polar residues" evidence="1">
    <location>
        <begin position="331"/>
        <end position="359"/>
    </location>
</feature>
<feature type="compositionally biased region" description="Acidic residues" evidence="1">
    <location>
        <begin position="317"/>
        <end position="330"/>
    </location>
</feature>
<organism evidence="2 3">
    <name type="scientific">Allacma fusca</name>
    <dbReference type="NCBI Taxonomy" id="39272"/>
    <lineage>
        <taxon>Eukaryota</taxon>
        <taxon>Metazoa</taxon>
        <taxon>Ecdysozoa</taxon>
        <taxon>Arthropoda</taxon>
        <taxon>Hexapoda</taxon>
        <taxon>Collembola</taxon>
        <taxon>Symphypleona</taxon>
        <taxon>Sminthuridae</taxon>
        <taxon>Allacma</taxon>
    </lineage>
</organism>
<dbReference type="AlphaFoldDB" id="A0A8J2KI15"/>